<evidence type="ECO:0000313" key="3">
    <source>
        <dbReference type="Proteomes" id="UP001432027"/>
    </source>
</evidence>
<proteinExistence type="predicted"/>
<dbReference type="Proteomes" id="UP001432027">
    <property type="component" value="Unassembled WGS sequence"/>
</dbReference>
<feature type="region of interest" description="Disordered" evidence="1">
    <location>
        <begin position="38"/>
        <end position="63"/>
    </location>
</feature>
<dbReference type="AlphaFoldDB" id="A0AAV5UGK8"/>
<accession>A0AAV5UGK8</accession>
<dbReference type="EMBL" id="BTSX01000006">
    <property type="protein sequence ID" value="GMT05175.1"/>
    <property type="molecule type" value="Genomic_DNA"/>
</dbReference>
<feature type="non-terminal residue" evidence="2">
    <location>
        <position position="1"/>
    </location>
</feature>
<organism evidence="2 3">
    <name type="scientific">Pristionchus entomophagus</name>
    <dbReference type="NCBI Taxonomy" id="358040"/>
    <lineage>
        <taxon>Eukaryota</taxon>
        <taxon>Metazoa</taxon>
        <taxon>Ecdysozoa</taxon>
        <taxon>Nematoda</taxon>
        <taxon>Chromadorea</taxon>
        <taxon>Rhabditida</taxon>
        <taxon>Rhabditina</taxon>
        <taxon>Diplogasteromorpha</taxon>
        <taxon>Diplogasteroidea</taxon>
        <taxon>Neodiplogasteridae</taxon>
        <taxon>Pristionchus</taxon>
    </lineage>
</organism>
<gene>
    <name evidence="2" type="ORF">PENTCL1PPCAC_27349</name>
</gene>
<name>A0AAV5UGK8_9BILA</name>
<sequence>VGDVVDASLRVGVLAVDSTDLELESVADGLEVGLGGDLGQTNVDRSTDGRAKVGGAEGQPAETLVSEEGSLCLDGLDSLDETLEHLQDVSSVLHGDDAEMVLLIAPHEEGLVLVVEDSATLGPVAAGVGGLEE</sequence>
<feature type="non-terminal residue" evidence="2">
    <location>
        <position position="133"/>
    </location>
</feature>
<protein>
    <submittedName>
        <fullName evidence="2">Uncharacterized protein</fullName>
    </submittedName>
</protein>
<evidence type="ECO:0000313" key="2">
    <source>
        <dbReference type="EMBL" id="GMT05175.1"/>
    </source>
</evidence>
<comment type="caution">
    <text evidence="2">The sequence shown here is derived from an EMBL/GenBank/DDBJ whole genome shotgun (WGS) entry which is preliminary data.</text>
</comment>
<keyword evidence="3" id="KW-1185">Reference proteome</keyword>
<reference evidence="2" key="1">
    <citation type="submission" date="2023-10" db="EMBL/GenBank/DDBJ databases">
        <title>Genome assembly of Pristionchus species.</title>
        <authorList>
            <person name="Yoshida K."/>
            <person name="Sommer R.J."/>
        </authorList>
    </citation>
    <scope>NUCLEOTIDE SEQUENCE</scope>
    <source>
        <strain evidence="2">RS0144</strain>
    </source>
</reference>
<evidence type="ECO:0000256" key="1">
    <source>
        <dbReference type="SAM" id="MobiDB-lite"/>
    </source>
</evidence>